<dbReference type="InterPro" id="IPR036291">
    <property type="entry name" value="NAD(P)-bd_dom_sf"/>
</dbReference>
<dbReference type="Proteomes" id="UP000674318">
    <property type="component" value="Unassembled WGS sequence"/>
</dbReference>
<dbReference type="InterPro" id="IPR013149">
    <property type="entry name" value="ADH-like_C"/>
</dbReference>
<keyword evidence="5" id="KW-0560">Oxidoreductase</keyword>
<reference evidence="7 8" key="1">
    <citation type="submission" date="2021-02" db="EMBL/GenBank/DDBJ databases">
        <title>Porcisia hertigi Genome sequencing and assembly.</title>
        <authorList>
            <person name="Almutairi H."/>
            <person name="Gatherer D."/>
        </authorList>
    </citation>
    <scope>NUCLEOTIDE SEQUENCE [LARGE SCALE GENOMIC DNA]</scope>
    <source>
        <strain evidence="7 8">C119</strain>
    </source>
</reference>
<comment type="caution">
    <text evidence="7">The sequence shown here is derived from an EMBL/GenBank/DDBJ whole genome shotgun (WGS) entry which is preliminary data.</text>
</comment>
<name>A0A836ID32_9TRYP</name>
<dbReference type="Gene3D" id="3.40.50.720">
    <property type="entry name" value="NAD(P)-binding Rossmann-like Domain"/>
    <property type="match status" value="1"/>
</dbReference>
<protein>
    <recommendedName>
        <fullName evidence="6">Alcohol dehydrogenase-like C-terminal domain-containing protein</fullName>
    </recommendedName>
</protein>
<dbReference type="GO" id="GO:0016491">
    <property type="term" value="F:oxidoreductase activity"/>
    <property type="evidence" value="ECO:0007669"/>
    <property type="project" value="UniProtKB-KW"/>
</dbReference>
<dbReference type="Gene3D" id="3.90.180.10">
    <property type="entry name" value="Medium-chain alcohol dehydrogenases, catalytic domain"/>
    <property type="match status" value="1"/>
</dbReference>
<comment type="cofactor">
    <cofactor evidence="1">
        <name>Zn(2+)</name>
        <dbReference type="ChEBI" id="CHEBI:29105"/>
    </cofactor>
</comment>
<organism evidence="7 8">
    <name type="scientific">Porcisia hertigi</name>
    <dbReference type="NCBI Taxonomy" id="2761500"/>
    <lineage>
        <taxon>Eukaryota</taxon>
        <taxon>Discoba</taxon>
        <taxon>Euglenozoa</taxon>
        <taxon>Kinetoplastea</taxon>
        <taxon>Metakinetoplastina</taxon>
        <taxon>Trypanosomatida</taxon>
        <taxon>Trypanosomatidae</taxon>
        <taxon>Leishmaniinae</taxon>
        <taxon>Porcisia</taxon>
    </lineage>
</organism>
<dbReference type="SUPFAM" id="SSF51735">
    <property type="entry name" value="NAD(P)-binding Rossmann-fold domains"/>
    <property type="match status" value="1"/>
</dbReference>
<comment type="similarity">
    <text evidence="2">Belongs to the zinc-containing alcohol dehydrogenase family.</text>
</comment>
<evidence type="ECO:0000256" key="4">
    <source>
        <dbReference type="ARBA" id="ARBA00022833"/>
    </source>
</evidence>
<dbReference type="RefSeq" id="XP_067754263.1">
    <property type="nucleotide sequence ID" value="XM_067898106.1"/>
</dbReference>
<dbReference type="PANTHER" id="PTHR43161:SF9">
    <property type="entry name" value="SORBITOL DEHYDROGENASE"/>
    <property type="match status" value="1"/>
</dbReference>
<dbReference type="Pfam" id="PF00107">
    <property type="entry name" value="ADH_zinc_N"/>
    <property type="match status" value="1"/>
</dbReference>
<evidence type="ECO:0000256" key="3">
    <source>
        <dbReference type="ARBA" id="ARBA00022723"/>
    </source>
</evidence>
<evidence type="ECO:0000256" key="5">
    <source>
        <dbReference type="ARBA" id="ARBA00023002"/>
    </source>
</evidence>
<evidence type="ECO:0000256" key="1">
    <source>
        <dbReference type="ARBA" id="ARBA00001947"/>
    </source>
</evidence>
<dbReference type="OrthoDB" id="256333at2759"/>
<sequence>MSTTIIHPAVLCFKLPANVSYEERAMCESIAVAMHSATKVGIKPGDVGPVIGCSTIGIVTGLSALAGGCSEVIVCGSCEERLRIARRYSGLRTLITAKEGELQRTVAEVTDGNGCDVVFECSGAASASHLIYEYSAPGATCVLVRMPVVPVPVDIVLLQAEEITFQTMLRYRNVYLRIIRLLSTGRMDVKPLMSAKFAFQSSVKAYERAMNRGPKDVIIR</sequence>
<proteinExistence type="inferred from homology"/>
<dbReference type="KEGG" id="phet:94288183"/>
<accession>A0A836ID32</accession>
<evidence type="ECO:0000313" key="8">
    <source>
        <dbReference type="Proteomes" id="UP000674318"/>
    </source>
</evidence>
<keyword evidence="3" id="KW-0479">Metal-binding</keyword>
<dbReference type="GO" id="GO:0046872">
    <property type="term" value="F:metal ion binding"/>
    <property type="evidence" value="ECO:0007669"/>
    <property type="project" value="UniProtKB-KW"/>
</dbReference>
<dbReference type="EMBL" id="JAFJZO010000033">
    <property type="protein sequence ID" value="KAG5495011.1"/>
    <property type="molecule type" value="Genomic_DNA"/>
</dbReference>
<dbReference type="PANTHER" id="PTHR43161">
    <property type="entry name" value="SORBITOL DEHYDROGENASE"/>
    <property type="match status" value="1"/>
</dbReference>
<dbReference type="GeneID" id="94288183"/>
<feature type="domain" description="Alcohol dehydrogenase-like C-terminal" evidence="6">
    <location>
        <begin position="56"/>
        <end position="182"/>
    </location>
</feature>
<keyword evidence="8" id="KW-1185">Reference proteome</keyword>
<keyword evidence="4" id="KW-0862">Zinc</keyword>
<evidence type="ECO:0000259" key="6">
    <source>
        <dbReference type="Pfam" id="PF00107"/>
    </source>
</evidence>
<evidence type="ECO:0000256" key="2">
    <source>
        <dbReference type="ARBA" id="ARBA00008072"/>
    </source>
</evidence>
<dbReference type="AlphaFoldDB" id="A0A836ID32"/>
<evidence type="ECO:0000313" key="7">
    <source>
        <dbReference type="EMBL" id="KAG5495011.1"/>
    </source>
</evidence>
<gene>
    <name evidence="7" type="ORF">JKF63_02063</name>
</gene>